<dbReference type="Pfam" id="PF18735">
    <property type="entry name" value="HEPN_RiboL-PSP"/>
    <property type="match status" value="1"/>
</dbReference>
<accession>A0A378VL18</accession>
<dbReference type="RefSeq" id="WP_003709827.1">
    <property type="nucleotide sequence ID" value="NZ_CAUJPO010000011.1"/>
</dbReference>
<gene>
    <name evidence="2" type="ORF">NCTC10616_00596</name>
</gene>
<evidence type="ECO:0000313" key="3">
    <source>
        <dbReference type="Proteomes" id="UP000254193"/>
    </source>
</evidence>
<keyword evidence="3" id="KW-1185">Reference proteome</keyword>
<dbReference type="EMBL" id="UGRO01000002">
    <property type="protein sequence ID" value="SUA16942.1"/>
    <property type="molecule type" value="Genomic_DNA"/>
</dbReference>
<protein>
    <recommendedName>
        <fullName evidence="1">RiboL-PSP-HEPN domain-containing protein</fullName>
    </recommendedName>
</protein>
<dbReference type="Proteomes" id="UP000254193">
    <property type="component" value="Unassembled WGS sequence"/>
</dbReference>
<feature type="domain" description="RiboL-PSP-HEPN" evidence="1">
    <location>
        <begin position="14"/>
        <end position="200"/>
    </location>
</feature>
<sequence>MNNAKRIFDTEIARIRSFGQLINHLKTNGLHDNETYENINRMKIVFAVSAFDKFMHDIIKVGIIEMFLGNRNHTNKYSNELIPISVLTKIYNQELIPAAMEFETSIYAKLKTISYQDPKKLADGLSFIWDEKQKWQKFASELGYPNDEQARSRLKLIITRRNAIVHESDLEPTTNEKQNLDDISADDSVDFLENLANVIFNNCFLSAHKSKP</sequence>
<evidence type="ECO:0000259" key="1">
    <source>
        <dbReference type="Pfam" id="PF18735"/>
    </source>
</evidence>
<dbReference type="AlphaFoldDB" id="A0A378VL18"/>
<reference evidence="2 3" key="1">
    <citation type="submission" date="2018-06" db="EMBL/GenBank/DDBJ databases">
        <authorList>
            <consortium name="Pathogen Informatics"/>
            <person name="Doyle S."/>
        </authorList>
    </citation>
    <scope>NUCLEOTIDE SEQUENCE [LARGE SCALE GENOMIC DNA]</scope>
    <source>
        <strain evidence="2 3">NCTC10616</strain>
    </source>
</reference>
<name>A0A378VL18_NEILA</name>
<proteinExistence type="predicted"/>
<evidence type="ECO:0000313" key="2">
    <source>
        <dbReference type="EMBL" id="SUA16942.1"/>
    </source>
</evidence>
<dbReference type="InterPro" id="IPR041519">
    <property type="entry name" value="HEPN_RiboL-PSP"/>
</dbReference>
<organism evidence="2 3">
    <name type="scientific">Neisseria lactamica</name>
    <dbReference type="NCBI Taxonomy" id="486"/>
    <lineage>
        <taxon>Bacteria</taxon>
        <taxon>Pseudomonadati</taxon>
        <taxon>Pseudomonadota</taxon>
        <taxon>Betaproteobacteria</taxon>
        <taxon>Neisseriales</taxon>
        <taxon>Neisseriaceae</taxon>
        <taxon>Neisseria</taxon>
    </lineage>
</organism>